<protein>
    <submittedName>
        <fullName evidence="1">Uncharacterized protein</fullName>
    </submittedName>
</protein>
<dbReference type="EMBL" id="JANBTW010000122">
    <property type="protein sequence ID" value="KAJ2670540.1"/>
    <property type="molecule type" value="Genomic_DNA"/>
</dbReference>
<comment type="caution">
    <text evidence="1">The sequence shown here is derived from an EMBL/GenBank/DDBJ whole genome shotgun (WGS) entry which is preliminary data.</text>
</comment>
<reference evidence="1" key="1">
    <citation type="submission" date="2022-07" db="EMBL/GenBank/DDBJ databases">
        <title>Phylogenomic reconstructions and comparative analyses of Kickxellomycotina fungi.</title>
        <authorList>
            <person name="Reynolds N.K."/>
            <person name="Stajich J.E."/>
            <person name="Barry K."/>
            <person name="Grigoriev I.V."/>
            <person name="Crous P."/>
            <person name="Smith M.E."/>
        </authorList>
    </citation>
    <scope>NUCLEOTIDE SEQUENCE</scope>
    <source>
        <strain evidence="1">NRRL 3115</strain>
    </source>
</reference>
<accession>A0A9W8G277</accession>
<evidence type="ECO:0000313" key="1">
    <source>
        <dbReference type="EMBL" id="KAJ2670540.1"/>
    </source>
</evidence>
<dbReference type="AlphaFoldDB" id="A0A9W8G277"/>
<organism evidence="1 2">
    <name type="scientific">Coemansia spiralis</name>
    <dbReference type="NCBI Taxonomy" id="417178"/>
    <lineage>
        <taxon>Eukaryota</taxon>
        <taxon>Fungi</taxon>
        <taxon>Fungi incertae sedis</taxon>
        <taxon>Zoopagomycota</taxon>
        <taxon>Kickxellomycotina</taxon>
        <taxon>Kickxellomycetes</taxon>
        <taxon>Kickxellales</taxon>
        <taxon>Kickxellaceae</taxon>
        <taxon>Coemansia</taxon>
    </lineage>
</organism>
<sequence length="398" mass="45060">MARKHTALLGKIQEVCLRSDYCSLRDAAEDDNTSSADLNEAVYLGHEFAQLIPSAISFEMFYFQNPMITLFEQVLAEKYALRISMIKCDSIVLKTVSCFSDKLAHATIDASHDHVTPLPRIHSRSLKTLTLMLATQKFLWESFEDVNSPGILDFSNLRFMSLCFGHDKPAFNSVSLDSRACKASYTVLVPKLICLEIFFCPLSLSFLLALVNYSSSLQKFYIRANGPVSFLFCNFKLSSLVKSRLVQYLPNVTQNGAISDWFSHANGLLSIPDVAEVAAIDIYNDTIIDLDLAQWTYLTEIHFFRPVTLSYIVDCVANMPYLIKVKAEWISVMLEDANRTVALPSLDILSARPVQLIVNMISVKFYGNGLSENLEEQHTNYLHSQIQNLRKIRCKRFL</sequence>
<name>A0A9W8G277_9FUNG</name>
<gene>
    <name evidence="1" type="ORF">GGI25_005816</name>
</gene>
<dbReference type="Proteomes" id="UP001151518">
    <property type="component" value="Unassembled WGS sequence"/>
</dbReference>
<proteinExistence type="predicted"/>
<evidence type="ECO:0000313" key="2">
    <source>
        <dbReference type="Proteomes" id="UP001151518"/>
    </source>
</evidence>